<organism evidence="1 2">
    <name type="scientific">Drosophila virilis</name>
    <name type="common">Fruit fly</name>
    <dbReference type="NCBI Taxonomy" id="7244"/>
    <lineage>
        <taxon>Eukaryota</taxon>
        <taxon>Metazoa</taxon>
        <taxon>Ecdysozoa</taxon>
        <taxon>Arthropoda</taxon>
        <taxon>Hexapoda</taxon>
        <taxon>Insecta</taxon>
        <taxon>Pterygota</taxon>
        <taxon>Neoptera</taxon>
        <taxon>Endopterygota</taxon>
        <taxon>Diptera</taxon>
        <taxon>Brachycera</taxon>
        <taxon>Muscomorpha</taxon>
        <taxon>Ephydroidea</taxon>
        <taxon>Drosophilidae</taxon>
        <taxon>Drosophila</taxon>
    </lineage>
</organism>
<protein>
    <submittedName>
        <fullName evidence="1">Uncharacterized protein, isoform C</fullName>
    </submittedName>
</protein>
<sequence>MADIMRPPFSDIKRPDEIVRMTTADNLKFAVLIGLIEVGQVTNREVVNTVLHLVSRRIRIWHIHFVHITL</sequence>
<dbReference type="OrthoDB" id="26681at2759"/>
<accession>A0A0Q9WFU5</accession>
<proteinExistence type="predicted"/>
<dbReference type="eggNOG" id="ENOG502S8XP">
    <property type="taxonomic scope" value="Eukaryota"/>
</dbReference>
<dbReference type="EMBL" id="CH940653">
    <property type="protein sequence ID" value="KRF80689.1"/>
    <property type="molecule type" value="Genomic_DNA"/>
</dbReference>
<keyword evidence="2" id="KW-1185">Reference proteome</keyword>
<name>A0A0Q9WFU5_DROVI</name>
<evidence type="ECO:0000313" key="1">
    <source>
        <dbReference type="EMBL" id="KRF80689.1"/>
    </source>
</evidence>
<dbReference type="AlphaFoldDB" id="A0A0Q9WFU5"/>
<dbReference type="Proteomes" id="UP000008792">
    <property type="component" value="Unassembled WGS sequence"/>
</dbReference>
<dbReference type="InParanoid" id="A0A0Q9WFU5"/>
<gene>
    <name evidence="1" type="primary">Dvir\GJ16841</name>
    <name evidence="1" type="ORF">Dvir_GJ16841</name>
</gene>
<evidence type="ECO:0000313" key="2">
    <source>
        <dbReference type="Proteomes" id="UP000008792"/>
    </source>
</evidence>
<reference evidence="1 2" key="1">
    <citation type="journal article" date="2007" name="Nature">
        <title>Evolution of genes and genomes on the Drosophila phylogeny.</title>
        <authorList>
            <consortium name="Drosophila 12 Genomes Consortium"/>
            <person name="Clark A.G."/>
            <person name="Eisen M.B."/>
            <person name="Smith D.R."/>
            <person name="Bergman C.M."/>
            <person name="Oliver B."/>
            <person name="Markow T.A."/>
            <person name="Kaufman T.C."/>
            <person name="Kellis M."/>
            <person name="Gelbart W."/>
            <person name="Iyer V.N."/>
            <person name="Pollard D.A."/>
            <person name="Sackton T.B."/>
            <person name="Larracuente A.M."/>
            <person name="Singh N.D."/>
            <person name="Abad J.P."/>
            <person name="Abt D.N."/>
            <person name="Adryan B."/>
            <person name="Aguade M."/>
            <person name="Akashi H."/>
            <person name="Anderson W.W."/>
            <person name="Aquadro C.F."/>
            <person name="Ardell D.H."/>
            <person name="Arguello R."/>
            <person name="Artieri C.G."/>
            <person name="Barbash D.A."/>
            <person name="Barker D."/>
            <person name="Barsanti P."/>
            <person name="Batterham P."/>
            <person name="Batzoglou S."/>
            <person name="Begun D."/>
            <person name="Bhutkar A."/>
            <person name="Blanco E."/>
            <person name="Bosak S.A."/>
            <person name="Bradley R.K."/>
            <person name="Brand A.D."/>
            <person name="Brent M.R."/>
            <person name="Brooks A.N."/>
            <person name="Brown R.H."/>
            <person name="Butlin R.K."/>
            <person name="Caggese C."/>
            <person name="Calvi B.R."/>
            <person name="Bernardo de Carvalho A."/>
            <person name="Caspi A."/>
            <person name="Castrezana S."/>
            <person name="Celniker S.E."/>
            <person name="Chang J.L."/>
            <person name="Chapple C."/>
            <person name="Chatterji S."/>
            <person name="Chinwalla A."/>
            <person name="Civetta A."/>
            <person name="Clifton S.W."/>
            <person name="Comeron J.M."/>
            <person name="Costello J.C."/>
            <person name="Coyne J.A."/>
            <person name="Daub J."/>
            <person name="David R.G."/>
            <person name="Delcher A.L."/>
            <person name="Delehaunty K."/>
            <person name="Do C.B."/>
            <person name="Ebling H."/>
            <person name="Edwards K."/>
            <person name="Eickbush T."/>
            <person name="Evans J.D."/>
            <person name="Filipski A."/>
            <person name="Findeiss S."/>
            <person name="Freyhult E."/>
            <person name="Fulton L."/>
            <person name="Fulton R."/>
            <person name="Garcia A.C."/>
            <person name="Gardiner A."/>
            <person name="Garfield D.A."/>
            <person name="Garvin B.E."/>
            <person name="Gibson G."/>
            <person name="Gilbert D."/>
            <person name="Gnerre S."/>
            <person name="Godfrey J."/>
            <person name="Good R."/>
            <person name="Gotea V."/>
            <person name="Gravely B."/>
            <person name="Greenberg A.J."/>
            <person name="Griffiths-Jones S."/>
            <person name="Gross S."/>
            <person name="Guigo R."/>
            <person name="Gustafson E.A."/>
            <person name="Haerty W."/>
            <person name="Hahn M.W."/>
            <person name="Halligan D.L."/>
            <person name="Halpern A.L."/>
            <person name="Halter G.M."/>
            <person name="Han M.V."/>
            <person name="Heger A."/>
            <person name="Hillier L."/>
            <person name="Hinrichs A.S."/>
            <person name="Holmes I."/>
            <person name="Hoskins R.A."/>
            <person name="Hubisz M.J."/>
            <person name="Hultmark D."/>
            <person name="Huntley M.A."/>
            <person name="Jaffe D.B."/>
            <person name="Jagadeeshan S."/>
            <person name="Jeck W.R."/>
            <person name="Johnson J."/>
            <person name="Jones C.D."/>
            <person name="Jordan W.C."/>
            <person name="Karpen G.H."/>
            <person name="Kataoka E."/>
            <person name="Keightley P.D."/>
            <person name="Kheradpour P."/>
            <person name="Kirkness E.F."/>
            <person name="Koerich L.B."/>
            <person name="Kristiansen K."/>
            <person name="Kudrna D."/>
            <person name="Kulathinal R.J."/>
            <person name="Kumar S."/>
            <person name="Kwok R."/>
            <person name="Lander E."/>
            <person name="Langley C.H."/>
            <person name="Lapoint R."/>
            <person name="Lazzaro B.P."/>
            <person name="Lee S.J."/>
            <person name="Levesque L."/>
            <person name="Li R."/>
            <person name="Lin C.F."/>
            <person name="Lin M.F."/>
            <person name="Lindblad-Toh K."/>
            <person name="Llopart A."/>
            <person name="Long M."/>
            <person name="Low L."/>
            <person name="Lozovsky E."/>
            <person name="Lu J."/>
            <person name="Luo M."/>
            <person name="Machado C.A."/>
            <person name="Makalowski W."/>
            <person name="Marzo M."/>
            <person name="Matsuda M."/>
            <person name="Matzkin L."/>
            <person name="McAllister B."/>
            <person name="McBride C.S."/>
            <person name="McKernan B."/>
            <person name="McKernan K."/>
            <person name="Mendez-Lago M."/>
            <person name="Minx P."/>
            <person name="Mollenhauer M.U."/>
            <person name="Montooth K."/>
            <person name="Mount S.M."/>
            <person name="Mu X."/>
            <person name="Myers E."/>
            <person name="Negre B."/>
            <person name="Newfeld S."/>
            <person name="Nielsen R."/>
            <person name="Noor M.A."/>
            <person name="O'Grady P."/>
            <person name="Pachter L."/>
            <person name="Papaceit M."/>
            <person name="Parisi M.J."/>
            <person name="Parisi M."/>
            <person name="Parts L."/>
            <person name="Pedersen J.S."/>
            <person name="Pesole G."/>
            <person name="Phillippy A.M."/>
            <person name="Ponting C.P."/>
            <person name="Pop M."/>
            <person name="Porcelli D."/>
            <person name="Powell J.R."/>
            <person name="Prohaska S."/>
            <person name="Pruitt K."/>
            <person name="Puig M."/>
            <person name="Quesneville H."/>
            <person name="Ram K.R."/>
            <person name="Rand D."/>
            <person name="Rasmussen M.D."/>
            <person name="Reed L.K."/>
            <person name="Reenan R."/>
            <person name="Reily A."/>
            <person name="Remington K.A."/>
            <person name="Rieger T.T."/>
            <person name="Ritchie M.G."/>
            <person name="Robin C."/>
            <person name="Rogers Y.H."/>
            <person name="Rohde C."/>
            <person name="Rozas J."/>
            <person name="Rubenfield M.J."/>
            <person name="Ruiz A."/>
            <person name="Russo S."/>
            <person name="Salzberg S.L."/>
            <person name="Sanchez-Gracia A."/>
            <person name="Saranga D.J."/>
            <person name="Sato H."/>
            <person name="Schaeffer S.W."/>
            <person name="Schatz M.C."/>
            <person name="Schlenke T."/>
            <person name="Schwartz R."/>
            <person name="Segarra C."/>
            <person name="Singh R.S."/>
            <person name="Sirot L."/>
            <person name="Sirota M."/>
            <person name="Sisneros N.B."/>
            <person name="Smith C.D."/>
            <person name="Smith T.F."/>
            <person name="Spieth J."/>
            <person name="Stage D.E."/>
            <person name="Stark A."/>
            <person name="Stephan W."/>
            <person name="Strausberg R.L."/>
            <person name="Strempel S."/>
            <person name="Sturgill D."/>
            <person name="Sutton G."/>
            <person name="Sutton G.G."/>
            <person name="Tao W."/>
            <person name="Teichmann S."/>
            <person name="Tobari Y.N."/>
            <person name="Tomimura Y."/>
            <person name="Tsolas J.M."/>
            <person name="Valente V.L."/>
            <person name="Venter E."/>
            <person name="Venter J.C."/>
            <person name="Vicario S."/>
            <person name="Vieira F.G."/>
            <person name="Vilella A.J."/>
            <person name="Villasante A."/>
            <person name="Walenz B."/>
            <person name="Wang J."/>
            <person name="Wasserman M."/>
            <person name="Watts T."/>
            <person name="Wilson D."/>
            <person name="Wilson R.K."/>
            <person name="Wing R.A."/>
            <person name="Wolfner M.F."/>
            <person name="Wong A."/>
            <person name="Wong G.K."/>
            <person name="Wu C.I."/>
            <person name="Wu G."/>
            <person name="Yamamoto D."/>
            <person name="Yang H.P."/>
            <person name="Yang S.P."/>
            <person name="Yorke J.A."/>
            <person name="Yoshida K."/>
            <person name="Zdobnov E."/>
            <person name="Zhang P."/>
            <person name="Zhang Y."/>
            <person name="Zimin A.V."/>
            <person name="Baldwin J."/>
            <person name="Abdouelleil A."/>
            <person name="Abdulkadir J."/>
            <person name="Abebe A."/>
            <person name="Abera B."/>
            <person name="Abreu J."/>
            <person name="Acer S.C."/>
            <person name="Aftuck L."/>
            <person name="Alexander A."/>
            <person name="An P."/>
            <person name="Anderson E."/>
            <person name="Anderson S."/>
            <person name="Arachi H."/>
            <person name="Azer M."/>
            <person name="Bachantsang P."/>
            <person name="Barry A."/>
            <person name="Bayul T."/>
            <person name="Berlin A."/>
            <person name="Bessette D."/>
            <person name="Bloom T."/>
            <person name="Blye J."/>
            <person name="Boguslavskiy L."/>
            <person name="Bonnet C."/>
            <person name="Boukhgalter B."/>
            <person name="Bourzgui I."/>
            <person name="Brown A."/>
            <person name="Cahill P."/>
            <person name="Channer S."/>
            <person name="Cheshatsang Y."/>
            <person name="Chuda L."/>
            <person name="Citroen M."/>
            <person name="Collymore A."/>
            <person name="Cooke P."/>
            <person name="Costello M."/>
            <person name="D'Aco K."/>
            <person name="Daza R."/>
            <person name="De Haan G."/>
            <person name="DeGray S."/>
            <person name="DeMaso C."/>
            <person name="Dhargay N."/>
            <person name="Dooley K."/>
            <person name="Dooley E."/>
            <person name="Doricent M."/>
            <person name="Dorje P."/>
            <person name="Dorjee K."/>
            <person name="Dupes A."/>
            <person name="Elong R."/>
            <person name="Falk J."/>
            <person name="Farina A."/>
            <person name="Faro S."/>
            <person name="Ferguson D."/>
            <person name="Fisher S."/>
            <person name="Foley C.D."/>
            <person name="Franke A."/>
            <person name="Friedrich D."/>
            <person name="Gadbois L."/>
            <person name="Gearin G."/>
            <person name="Gearin C.R."/>
            <person name="Giannoukos G."/>
            <person name="Goode T."/>
            <person name="Graham J."/>
            <person name="Grandbois E."/>
            <person name="Grewal S."/>
            <person name="Gyaltsen K."/>
            <person name="Hafez N."/>
            <person name="Hagos B."/>
            <person name="Hall J."/>
            <person name="Henson C."/>
            <person name="Hollinger A."/>
            <person name="Honan T."/>
            <person name="Huard M.D."/>
            <person name="Hughes L."/>
            <person name="Hurhula B."/>
            <person name="Husby M.E."/>
            <person name="Kamat A."/>
            <person name="Kanga B."/>
            <person name="Kashin S."/>
            <person name="Khazanovich D."/>
            <person name="Kisner P."/>
            <person name="Lance K."/>
            <person name="Lara M."/>
            <person name="Lee W."/>
            <person name="Lennon N."/>
            <person name="Letendre F."/>
            <person name="LeVine R."/>
            <person name="Lipovsky A."/>
            <person name="Liu X."/>
            <person name="Liu J."/>
            <person name="Liu S."/>
            <person name="Lokyitsang T."/>
            <person name="Lokyitsang Y."/>
            <person name="Lubonja R."/>
            <person name="Lui A."/>
            <person name="MacDonald P."/>
            <person name="Magnisalis V."/>
            <person name="Maru K."/>
            <person name="Matthews C."/>
            <person name="McCusker W."/>
            <person name="McDonough S."/>
            <person name="Mehta T."/>
            <person name="Meldrim J."/>
            <person name="Meneus L."/>
            <person name="Mihai O."/>
            <person name="Mihalev A."/>
            <person name="Mihova T."/>
            <person name="Mittelman R."/>
            <person name="Mlenga V."/>
            <person name="Montmayeur A."/>
            <person name="Mulrain L."/>
            <person name="Navidi A."/>
            <person name="Naylor J."/>
            <person name="Negash T."/>
            <person name="Nguyen T."/>
            <person name="Nguyen N."/>
            <person name="Nicol R."/>
            <person name="Norbu C."/>
            <person name="Norbu N."/>
            <person name="Novod N."/>
            <person name="O'Neill B."/>
            <person name="Osman S."/>
            <person name="Markiewicz E."/>
            <person name="Oyono O.L."/>
            <person name="Patti C."/>
            <person name="Phunkhang P."/>
            <person name="Pierre F."/>
            <person name="Priest M."/>
            <person name="Raghuraman S."/>
            <person name="Rege F."/>
            <person name="Reyes R."/>
            <person name="Rise C."/>
            <person name="Rogov P."/>
            <person name="Ross K."/>
            <person name="Ryan E."/>
            <person name="Settipalli S."/>
            <person name="Shea T."/>
            <person name="Sherpa N."/>
            <person name="Shi L."/>
            <person name="Shih D."/>
            <person name="Sparrow T."/>
            <person name="Spaulding J."/>
            <person name="Stalker J."/>
            <person name="Stange-Thomann N."/>
            <person name="Stavropoulos S."/>
            <person name="Stone C."/>
            <person name="Strader C."/>
            <person name="Tesfaye S."/>
            <person name="Thomson T."/>
            <person name="Thoulutsang Y."/>
            <person name="Thoulutsang D."/>
            <person name="Topham K."/>
            <person name="Topping I."/>
            <person name="Tsamla T."/>
            <person name="Vassiliev H."/>
            <person name="Vo A."/>
            <person name="Wangchuk T."/>
            <person name="Wangdi T."/>
            <person name="Weiand M."/>
            <person name="Wilkinson J."/>
            <person name="Wilson A."/>
            <person name="Yadav S."/>
            <person name="Young G."/>
            <person name="Yu Q."/>
            <person name="Zembek L."/>
            <person name="Zhong D."/>
            <person name="Zimmer A."/>
            <person name="Zwirko Z."/>
            <person name="Jaffe D.B."/>
            <person name="Alvarez P."/>
            <person name="Brockman W."/>
            <person name="Butler J."/>
            <person name="Chin C."/>
            <person name="Gnerre S."/>
            <person name="Grabherr M."/>
            <person name="Kleber M."/>
            <person name="Mauceli E."/>
            <person name="MacCallum I."/>
        </authorList>
    </citation>
    <scope>NUCLEOTIDE SEQUENCE [LARGE SCALE GENOMIC DNA]</scope>
    <source>
        <strain evidence="2">Tucson 15010-1051.87</strain>
    </source>
</reference>